<keyword evidence="7" id="KW-0812">Transmembrane</keyword>
<evidence type="ECO:0000256" key="1">
    <source>
        <dbReference type="ARBA" id="ARBA00022679"/>
    </source>
</evidence>
<keyword evidence="7" id="KW-1133">Transmembrane helix</keyword>
<proteinExistence type="predicted"/>
<dbReference type="Gene3D" id="1.10.510.10">
    <property type="entry name" value="Transferase(Phosphotransferase) domain 1"/>
    <property type="match status" value="1"/>
</dbReference>
<dbReference type="PROSITE" id="PS50011">
    <property type="entry name" value="PROTEIN_KINASE_DOM"/>
    <property type="match status" value="1"/>
</dbReference>
<evidence type="ECO:0000256" key="2">
    <source>
        <dbReference type="ARBA" id="ARBA00022741"/>
    </source>
</evidence>
<dbReference type="PROSITE" id="PS00109">
    <property type="entry name" value="PROTEIN_KINASE_TYR"/>
    <property type="match status" value="1"/>
</dbReference>
<feature type="region of interest" description="Disordered" evidence="6">
    <location>
        <begin position="381"/>
        <end position="418"/>
    </location>
</feature>
<dbReference type="OrthoDB" id="9801841at2"/>
<keyword evidence="3" id="KW-0418">Kinase</keyword>
<dbReference type="SMART" id="SM00219">
    <property type="entry name" value="TyrKc"/>
    <property type="match status" value="1"/>
</dbReference>
<dbReference type="InterPro" id="IPR008266">
    <property type="entry name" value="Tyr_kinase_AS"/>
</dbReference>
<protein>
    <submittedName>
        <fullName evidence="9">DUF4384 domain-containing protein</fullName>
    </submittedName>
</protein>
<keyword evidence="1" id="KW-0808">Transferase</keyword>
<keyword evidence="10" id="KW-1185">Reference proteome</keyword>
<name>A0A437RE06_9BURK</name>
<accession>A0A437RE06</accession>
<dbReference type="RefSeq" id="WP_128229054.1">
    <property type="nucleotide sequence ID" value="NZ_SACR01000004.1"/>
</dbReference>
<dbReference type="PANTHER" id="PTHR43289">
    <property type="entry name" value="MITOGEN-ACTIVATED PROTEIN KINASE KINASE KINASE 20-RELATED"/>
    <property type="match status" value="1"/>
</dbReference>
<dbReference type="InterPro" id="IPR025493">
    <property type="entry name" value="DUF4384"/>
</dbReference>
<dbReference type="InterPro" id="IPR017441">
    <property type="entry name" value="Protein_kinase_ATP_BS"/>
</dbReference>
<dbReference type="AlphaFoldDB" id="A0A437RE06"/>
<organism evidence="9 10">
    <name type="scientific">Rubrivivax rivuli</name>
    <dbReference type="NCBI Taxonomy" id="1862385"/>
    <lineage>
        <taxon>Bacteria</taxon>
        <taxon>Pseudomonadati</taxon>
        <taxon>Pseudomonadota</taxon>
        <taxon>Betaproteobacteria</taxon>
        <taxon>Burkholderiales</taxon>
        <taxon>Sphaerotilaceae</taxon>
        <taxon>Rubrivivax</taxon>
    </lineage>
</organism>
<feature type="domain" description="Protein kinase" evidence="8">
    <location>
        <begin position="66"/>
        <end position="345"/>
    </location>
</feature>
<dbReference type="CDD" id="cd14014">
    <property type="entry name" value="STKc_PknB_like"/>
    <property type="match status" value="1"/>
</dbReference>
<dbReference type="InterPro" id="IPR020635">
    <property type="entry name" value="Tyr_kinase_cat_dom"/>
</dbReference>
<dbReference type="InterPro" id="IPR011009">
    <property type="entry name" value="Kinase-like_dom_sf"/>
</dbReference>
<gene>
    <name evidence="9" type="ORF">EOE66_12540</name>
</gene>
<evidence type="ECO:0000313" key="10">
    <source>
        <dbReference type="Proteomes" id="UP000285575"/>
    </source>
</evidence>
<evidence type="ECO:0000259" key="8">
    <source>
        <dbReference type="PROSITE" id="PS50011"/>
    </source>
</evidence>
<dbReference type="GO" id="GO:0005524">
    <property type="term" value="F:ATP binding"/>
    <property type="evidence" value="ECO:0007669"/>
    <property type="project" value="UniProtKB-UniRule"/>
</dbReference>
<keyword evidence="2 5" id="KW-0547">Nucleotide-binding</keyword>
<keyword evidence="7" id="KW-0472">Membrane</keyword>
<dbReference type="InterPro" id="IPR000719">
    <property type="entry name" value="Prot_kinase_dom"/>
</dbReference>
<dbReference type="PANTHER" id="PTHR43289:SF34">
    <property type="entry name" value="SERINE_THREONINE-PROTEIN KINASE YBDM-RELATED"/>
    <property type="match status" value="1"/>
</dbReference>
<keyword evidence="4 5" id="KW-0067">ATP-binding</keyword>
<feature type="binding site" evidence="5">
    <location>
        <position position="95"/>
    </location>
    <ligand>
        <name>ATP</name>
        <dbReference type="ChEBI" id="CHEBI:30616"/>
    </ligand>
</feature>
<evidence type="ECO:0000313" key="9">
    <source>
        <dbReference type="EMBL" id="RVU44988.1"/>
    </source>
</evidence>
<dbReference type="PROSITE" id="PS00107">
    <property type="entry name" value="PROTEIN_KINASE_ATP"/>
    <property type="match status" value="1"/>
</dbReference>
<dbReference type="Proteomes" id="UP000285575">
    <property type="component" value="Unassembled WGS sequence"/>
</dbReference>
<evidence type="ECO:0000256" key="3">
    <source>
        <dbReference type="ARBA" id="ARBA00022777"/>
    </source>
</evidence>
<dbReference type="Pfam" id="PF14326">
    <property type="entry name" value="DUF4384"/>
    <property type="match status" value="1"/>
</dbReference>
<comment type="caution">
    <text evidence="9">The sequence shown here is derived from an EMBL/GenBank/DDBJ whole genome shotgun (WGS) entry which is preliminary data.</text>
</comment>
<feature type="compositionally biased region" description="Low complexity" evidence="6">
    <location>
        <begin position="399"/>
        <end position="418"/>
    </location>
</feature>
<reference evidence="9 10" key="1">
    <citation type="submission" date="2019-01" db="EMBL/GenBank/DDBJ databases">
        <authorList>
            <person name="Chen W.-M."/>
        </authorList>
    </citation>
    <scope>NUCLEOTIDE SEQUENCE [LARGE SCALE GENOMIC DNA]</scope>
    <source>
        <strain evidence="9 10">KYPY4</strain>
    </source>
</reference>
<evidence type="ECO:0000256" key="7">
    <source>
        <dbReference type="SAM" id="Phobius"/>
    </source>
</evidence>
<dbReference type="Pfam" id="PF00069">
    <property type="entry name" value="Pkinase"/>
    <property type="match status" value="1"/>
</dbReference>
<dbReference type="GO" id="GO:0004713">
    <property type="term" value="F:protein tyrosine kinase activity"/>
    <property type="evidence" value="ECO:0007669"/>
    <property type="project" value="InterPro"/>
</dbReference>
<sequence length="661" mass="69832">MTPDASDDDRTVIRPPGATPPTGFQPTQWSAGNAGGAAPPSEATQMVAPPPADGGHLPVGTMLAEFRLTELIGEGGFGVVYKAFDTSLEREVALKEYMPSSLAQRVGGGTQVQVKSERYRETFEAGRESFVKEAKMLASFDHPSLVKVYRFWEANGTAYMVMPLLKGTTLKDVLRDMKRGGQPIDEPWLRGVLSQITEALLVIHAEQVYHRDIAPDNVMFLPEKGRWLLLDFGAARRVISEQTQALTVILKPGYAPVEQYAEIPGMKQGPWTDVYALAAVLYFAIVGRTPPPSVGRILNDTYQPLVESAAGRFSERFLGAIDRALAVRPEHRTQSIGELRQDIGLGDSVPVESHYATQPLPPGTEMPARFPAEATQAYAPTARGAPAPQTSMPAPPARPAAAAPSAAVADQTPPAKGKGAMIGVGAGAVVAIAVGLYFALAPKPRPAPVDQTAVPAPAPAPASAVVAAAPAPAPAAAPPAVAVPAQPTGFEPAAEFDRVVKAQTPGFGVRLLTNKTSYRIGRDDLTMTVQAERDGYLYLFVHGADKSLLQLVPSFTSGSVKVKKGQILKLPLPGETAWETSGPAGPTDLLVMVSPRQRDHSALKPKKDGSIRVFPTGAEAAALAASFDGTGPVMAGKPLCTPNQPCEDEFGAALVRVEIVP</sequence>
<feature type="transmembrane region" description="Helical" evidence="7">
    <location>
        <begin position="420"/>
        <end position="440"/>
    </location>
</feature>
<evidence type="ECO:0000256" key="5">
    <source>
        <dbReference type="PROSITE-ProRule" id="PRU10141"/>
    </source>
</evidence>
<evidence type="ECO:0000256" key="4">
    <source>
        <dbReference type="ARBA" id="ARBA00022840"/>
    </source>
</evidence>
<evidence type="ECO:0000256" key="6">
    <source>
        <dbReference type="SAM" id="MobiDB-lite"/>
    </source>
</evidence>
<feature type="region of interest" description="Disordered" evidence="6">
    <location>
        <begin position="1"/>
        <end position="54"/>
    </location>
</feature>
<dbReference type="EMBL" id="SACR01000004">
    <property type="protein sequence ID" value="RVU44988.1"/>
    <property type="molecule type" value="Genomic_DNA"/>
</dbReference>
<dbReference type="SUPFAM" id="SSF56112">
    <property type="entry name" value="Protein kinase-like (PK-like)"/>
    <property type="match status" value="1"/>
</dbReference>
<dbReference type="GO" id="GO:0004674">
    <property type="term" value="F:protein serine/threonine kinase activity"/>
    <property type="evidence" value="ECO:0007669"/>
    <property type="project" value="TreeGrafter"/>
</dbReference>